<dbReference type="AlphaFoldDB" id="A0AA40F1S3"/>
<gene>
    <name evidence="2" type="ORF">B0T18DRAFT_106975</name>
</gene>
<dbReference type="EMBL" id="JAUKUD010000003">
    <property type="protein sequence ID" value="KAK0749481.1"/>
    <property type="molecule type" value="Genomic_DNA"/>
</dbReference>
<accession>A0AA40F1S3</accession>
<evidence type="ECO:0000256" key="1">
    <source>
        <dbReference type="SAM" id="MobiDB-lite"/>
    </source>
</evidence>
<organism evidence="2 3">
    <name type="scientific">Schizothecium vesticola</name>
    <dbReference type="NCBI Taxonomy" id="314040"/>
    <lineage>
        <taxon>Eukaryota</taxon>
        <taxon>Fungi</taxon>
        <taxon>Dikarya</taxon>
        <taxon>Ascomycota</taxon>
        <taxon>Pezizomycotina</taxon>
        <taxon>Sordariomycetes</taxon>
        <taxon>Sordariomycetidae</taxon>
        <taxon>Sordariales</taxon>
        <taxon>Schizotheciaceae</taxon>
        <taxon>Schizothecium</taxon>
    </lineage>
</organism>
<evidence type="ECO:0000313" key="3">
    <source>
        <dbReference type="Proteomes" id="UP001172155"/>
    </source>
</evidence>
<name>A0AA40F1S3_9PEZI</name>
<protein>
    <submittedName>
        <fullName evidence="2">Uncharacterized protein</fullName>
    </submittedName>
</protein>
<keyword evidence="3" id="KW-1185">Reference proteome</keyword>
<feature type="region of interest" description="Disordered" evidence="1">
    <location>
        <begin position="98"/>
        <end position="130"/>
    </location>
</feature>
<proteinExistence type="predicted"/>
<feature type="compositionally biased region" description="Basic and acidic residues" evidence="1">
    <location>
        <begin position="120"/>
        <end position="130"/>
    </location>
</feature>
<sequence length="130" mass="14215">MCRACCRRDIHEPSSPLSSAPTHTSPPPLGNQFEGIMSSLRWATCPGPARDQATRHRHQNLLSDSPCPVPAWKWAAAECRGVLILGVPYPAVLSRFGPRTATRREPEVPARRTCQSPLAPRRDAREAGVG</sequence>
<feature type="region of interest" description="Disordered" evidence="1">
    <location>
        <begin position="11"/>
        <end position="33"/>
    </location>
</feature>
<dbReference type="Proteomes" id="UP001172155">
    <property type="component" value="Unassembled WGS sequence"/>
</dbReference>
<evidence type="ECO:0000313" key="2">
    <source>
        <dbReference type="EMBL" id="KAK0749481.1"/>
    </source>
</evidence>
<reference evidence="2" key="1">
    <citation type="submission" date="2023-06" db="EMBL/GenBank/DDBJ databases">
        <title>Genome-scale phylogeny and comparative genomics of the fungal order Sordariales.</title>
        <authorList>
            <consortium name="Lawrence Berkeley National Laboratory"/>
            <person name="Hensen N."/>
            <person name="Bonometti L."/>
            <person name="Westerberg I."/>
            <person name="Brannstrom I.O."/>
            <person name="Guillou S."/>
            <person name="Cros-Aarteil S."/>
            <person name="Calhoun S."/>
            <person name="Haridas S."/>
            <person name="Kuo A."/>
            <person name="Mondo S."/>
            <person name="Pangilinan J."/>
            <person name="Riley R."/>
            <person name="LaButti K."/>
            <person name="Andreopoulos B."/>
            <person name="Lipzen A."/>
            <person name="Chen C."/>
            <person name="Yanf M."/>
            <person name="Daum C."/>
            <person name="Ng V."/>
            <person name="Clum A."/>
            <person name="Steindorff A."/>
            <person name="Ohm R."/>
            <person name="Martin F."/>
            <person name="Silar P."/>
            <person name="Natvig D."/>
            <person name="Lalanne C."/>
            <person name="Gautier V."/>
            <person name="Ament-velasquez S.L."/>
            <person name="Kruys A."/>
            <person name="Hutchinson M.I."/>
            <person name="Powell A.J."/>
            <person name="Barry K."/>
            <person name="Miller A.N."/>
            <person name="Grigoriev I.V."/>
            <person name="Debuchy R."/>
            <person name="Gladieux P."/>
            <person name="Thoren M.H."/>
            <person name="Johannesson H."/>
        </authorList>
    </citation>
    <scope>NUCLEOTIDE SEQUENCE</scope>
    <source>
        <strain evidence="2">SMH3187-1</strain>
    </source>
</reference>
<comment type="caution">
    <text evidence="2">The sequence shown here is derived from an EMBL/GenBank/DDBJ whole genome shotgun (WGS) entry which is preliminary data.</text>
</comment>